<proteinExistence type="predicted"/>
<dbReference type="Proteomes" id="UP000770785">
    <property type="component" value="Unassembled WGS sequence"/>
</dbReference>
<dbReference type="PROSITE" id="PS50933">
    <property type="entry name" value="CHRD"/>
    <property type="match status" value="2"/>
</dbReference>
<feature type="chain" id="PRO_5047229495" description="CHRD domain-containing protein" evidence="1">
    <location>
        <begin position="29"/>
        <end position="759"/>
    </location>
</feature>
<gene>
    <name evidence="3" type="ORF">GGR27_001008</name>
</gene>
<feature type="signal peptide" evidence="1">
    <location>
        <begin position="1"/>
        <end position="28"/>
    </location>
</feature>
<keyword evidence="1" id="KW-0732">Signal</keyword>
<dbReference type="InterPro" id="IPR010895">
    <property type="entry name" value="CHRD"/>
</dbReference>
<dbReference type="RefSeq" id="WP_168036276.1">
    <property type="nucleotide sequence ID" value="NZ_JAATJH010000001.1"/>
</dbReference>
<dbReference type="Pfam" id="PF18962">
    <property type="entry name" value="Por_Secre_tail"/>
    <property type="match status" value="1"/>
</dbReference>
<reference evidence="3 4" key="1">
    <citation type="submission" date="2020-03" db="EMBL/GenBank/DDBJ databases">
        <title>Genomic Encyclopedia of Type Strains, Phase IV (KMG-IV): sequencing the most valuable type-strain genomes for metagenomic binning, comparative biology and taxonomic classification.</title>
        <authorList>
            <person name="Goeker M."/>
        </authorList>
    </citation>
    <scope>NUCLEOTIDE SEQUENCE [LARGE SCALE GENOMIC DNA]</scope>
    <source>
        <strain evidence="3 4">DSM 105096</strain>
    </source>
</reference>
<dbReference type="InterPro" id="IPR026444">
    <property type="entry name" value="Secre_tail"/>
</dbReference>
<dbReference type="Pfam" id="PF07452">
    <property type="entry name" value="CHRD"/>
    <property type="match status" value="4"/>
</dbReference>
<evidence type="ECO:0000256" key="1">
    <source>
        <dbReference type="SAM" id="SignalP"/>
    </source>
</evidence>
<sequence length="759" mass="79789">MKTSFYSFSRLFLVLLASLSFLNLSAQATETFVAQINGVSEVPNPVTSTGVGSVTATLDGNSLVVSGTFSDLTSDFDANVAGGAHLHLGLAGQGGGITQALNTTVDDDLRGGSFDAAQNTYDLTDEQVTALRARGLYLNIHTLDYPAGEIRGQLVPQSEGYARAFLLGVNQVPSIVSPARGGVIIERNGNEIVLSGGFSALTGTIATQIAGGAHIHTGVLGRNGGVIIPLKMDISDDMKSATFPADSNRYTLTDVQLEAMLANGLYVNVHSSTFLSGEIRGQITDVSTASLYADLSGHQARPAPINTDGDGRVQVNMTGNEVTVFGSVGNLSDTVLTSLRGGAHLHLALAGRSGGIVFELTIDQNDANGNGGVWTPANNTFTITEEQRAAFLAREYYVNVHTTTFQSGEVRGQVMNLAKGYYGSNLAGINAKPQAKTTTGNGFLMYELMGDNLIATGSFQDLISDFDANVAGGSHIHVADAANSGGIAFELDVDVADNLRSGVYQAASNKFTLSAEGREALAEGEYYFNLHTVDNPSGEIRGQLLRDDNAFPSQVTVESIQPGTTITVSPSNSDVGGGTFTAAQDPDGDLVVYAVEFRTAAGFIIDTSFTYTIGTDTTVAETLGLIYDTLIAVGASDGTSIPLEYRVVASDGSVSTRGEFSAITVVLDQTISTANQSAAERMVAYPNPFQTHFTVEVEGLKANVSTLTLLDINGREVGRQLVNFRDGRVTVPAPLLSSGTYLIRLTNEAGVSTQRVVKR</sequence>
<accession>A0ABX0X8H5</accession>
<dbReference type="EMBL" id="JAATJH010000001">
    <property type="protein sequence ID" value="NJC25527.1"/>
    <property type="molecule type" value="Genomic_DNA"/>
</dbReference>
<organism evidence="3 4">
    <name type="scientific">Neolewinella antarctica</name>
    <dbReference type="NCBI Taxonomy" id="442734"/>
    <lineage>
        <taxon>Bacteria</taxon>
        <taxon>Pseudomonadati</taxon>
        <taxon>Bacteroidota</taxon>
        <taxon>Saprospiria</taxon>
        <taxon>Saprospirales</taxon>
        <taxon>Lewinellaceae</taxon>
        <taxon>Neolewinella</taxon>
    </lineage>
</organism>
<keyword evidence="4" id="KW-1185">Reference proteome</keyword>
<comment type="caution">
    <text evidence="3">The sequence shown here is derived from an EMBL/GenBank/DDBJ whole genome shotgun (WGS) entry which is preliminary data.</text>
</comment>
<evidence type="ECO:0000259" key="2">
    <source>
        <dbReference type="PROSITE" id="PS50933"/>
    </source>
</evidence>
<dbReference type="SMART" id="SM00754">
    <property type="entry name" value="CHRD"/>
    <property type="match status" value="4"/>
</dbReference>
<protein>
    <recommendedName>
        <fullName evidence="2">CHRD domain-containing protein</fullName>
    </recommendedName>
</protein>
<name>A0ABX0X8H5_9BACT</name>
<evidence type="ECO:0000313" key="3">
    <source>
        <dbReference type="EMBL" id="NJC25527.1"/>
    </source>
</evidence>
<feature type="domain" description="CHRD" evidence="2">
    <location>
        <begin position="418"/>
        <end position="549"/>
    </location>
</feature>
<evidence type="ECO:0000313" key="4">
    <source>
        <dbReference type="Proteomes" id="UP000770785"/>
    </source>
</evidence>
<dbReference type="NCBIfam" id="TIGR04183">
    <property type="entry name" value="Por_Secre_tail"/>
    <property type="match status" value="1"/>
</dbReference>
<feature type="domain" description="CHRD" evidence="2">
    <location>
        <begin position="28"/>
        <end position="159"/>
    </location>
</feature>